<dbReference type="AlphaFoldDB" id="V6KXC9"/>
<dbReference type="STRING" id="1352936.M878_00610"/>
<organism evidence="2 3">
    <name type="scientific">Streptomyces roseochromogenus subsp. oscitans DS 12.976</name>
    <dbReference type="NCBI Taxonomy" id="1352936"/>
    <lineage>
        <taxon>Bacteria</taxon>
        <taxon>Bacillati</taxon>
        <taxon>Actinomycetota</taxon>
        <taxon>Actinomycetes</taxon>
        <taxon>Kitasatosporales</taxon>
        <taxon>Streptomycetaceae</taxon>
        <taxon>Streptomyces</taxon>
    </lineage>
</organism>
<proteinExistence type="predicted"/>
<dbReference type="PATRIC" id="fig|1352936.5.peg.148"/>
<comment type="caution">
    <text evidence="2">The sequence shown here is derived from an EMBL/GenBank/DDBJ whole genome shotgun (WGS) entry which is preliminary data.</text>
</comment>
<evidence type="ECO:0000313" key="2">
    <source>
        <dbReference type="EMBL" id="EST36777.1"/>
    </source>
</evidence>
<protein>
    <submittedName>
        <fullName evidence="2">Uncharacterized protein</fullName>
    </submittedName>
</protein>
<evidence type="ECO:0000256" key="1">
    <source>
        <dbReference type="SAM" id="MobiDB-lite"/>
    </source>
</evidence>
<dbReference type="EMBL" id="AWQX01000005">
    <property type="protein sequence ID" value="EST36777.1"/>
    <property type="molecule type" value="Genomic_DNA"/>
</dbReference>
<dbReference type="HOGENOM" id="CLU_3258664_0_0_11"/>
<feature type="compositionally biased region" description="Acidic residues" evidence="1">
    <location>
        <begin position="9"/>
        <end position="42"/>
    </location>
</feature>
<dbReference type="Proteomes" id="UP000017984">
    <property type="component" value="Chromosome"/>
</dbReference>
<dbReference type="RefSeq" id="WP_023544161.1">
    <property type="nucleotide sequence ID" value="NZ_CM002285.1"/>
</dbReference>
<gene>
    <name evidence="2" type="ORF">M878_00610</name>
</gene>
<sequence>MSDRHPEDLDPDDDAGPNEVGDPDAPVDDADPEDAPDDPWHR</sequence>
<accession>V6KXC9</accession>
<name>V6KXC9_STRRC</name>
<keyword evidence="3" id="KW-1185">Reference proteome</keyword>
<evidence type="ECO:0000313" key="3">
    <source>
        <dbReference type="Proteomes" id="UP000017984"/>
    </source>
</evidence>
<reference evidence="2 3" key="1">
    <citation type="journal article" date="2014" name="Genome Announc.">
        <title>Draft Genome Sequence of Streptomyces roseochromogenes subsp. oscitans DS 12.976, Producer of the Aminocoumarin Antibiotic Clorobiocin.</title>
        <authorList>
            <person name="Ruckert C."/>
            <person name="Kalinowski J."/>
            <person name="Heide L."/>
            <person name="Apel A.K."/>
        </authorList>
    </citation>
    <scope>NUCLEOTIDE SEQUENCE [LARGE SCALE GENOMIC DNA]</scope>
    <source>
        <strain evidence="2 3">DS 12.976</strain>
    </source>
</reference>
<feature type="region of interest" description="Disordered" evidence="1">
    <location>
        <begin position="1"/>
        <end position="42"/>
    </location>
</feature>